<accession>A0A2Z3L8Y9</accession>
<evidence type="ECO:0000313" key="5">
    <source>
        <dbReference type="Proteomes" id="UP000245872"/>
    </source>
</evidence>
<dbReference type="AlphaFoldDB" id="A0A2Z3L8Y9"/>
<keyword evidence="2 3" id="KW-0040">ANK repeat</keyword>
<dbReference type="PROSITE" id="PS50088">
    <property type="entry name" value="ANK_REPEAT"/>
    <property type="match status" value="1"/>
</dbReference>
<feature type="repeat" description="ANK" evidence="3">
    <location>
        <begin position="167"/>
        <end position="194"/>
    </location>
</feature>
<keyword evidence="1" id="KW-0677">Repeat</keyword>
<sequence length="194" mass="22066">MIDMRRRLLYTICLLIQMVKRPLLLVMVCCWMQAGSCQQTNATDFTRLTLKEAVKEGNINKFNTCLKAKQDLTEPDKDGNTLLHWACGDTKSTMGNEKATQDRIAIIEKLLRGGIDINAAGYNGWTALHFAVNEACKKTYKKEKEAYIKVINVLLKEGATKNCKDIHGYTPLYYAYTMNDQEIITFLKNKKATL</sequence>
<protein>
    <submittedName>
        <fullName evidence="4">Uncharacterized protein</fullName>
    </submittedName>
</protein>
<dbReference type="SMART" id="SM00248">
    <property type="entry name" value="ANK"/>
    <property type="match status" value="3"/>
</dbReference>
<dbReference type="PROSITE" id="PS50297">
    <property type="entry name" value="ANK_REP_REGION"/>
    <property type="match status" value="1"/>
</dbReference>
<evidence type="ECO:0000256" key="1">
    <source>
        <dbReference type="ARBA" id="ARBA00022737"/>
    </source>
</evidence>
<dbReference type="SUPFAM" id="SSF48403">
    <property type="entry name" value="Ankyrin repeat"/>
    <property type="match status" value="1"/>
</dbReference>
<dbReference type="InterPro" id="IPR036770">
    <property type="entry name" value="Ankyrin_rpt-contain_sf"/>
</dbReference>
<dbReference type="Proteomes" id="UP000245872">
    <property type="component" value="Chromosome"/>
</dbReference>
<dbReference type="KEGG" id="cher:DK880_00529"/>
<dbReference type="PANTHER" id="PTHR24171">
    <property type="entry name" value="ANKYRIN REPEAT DOMAIN-CONTAINING PROTEIN 39-RELATED"/>
    <property type="match status" value="1"/>
</dbReference>
<dbReference type="EMBL" id="CP029619">
    <property type="protein sequence ID" value="AWN81849.1"/>
    <property type="molecule type" value="Genomic_DNA"/>
</dbReference>
<name>A0A2Z3L8Y9_9BACT</name>
<proteinExistence type="predicted"/>
<dbReference type="InterPro" id="IPR002110">
    <property type="entry name" value="Ankyrin_rpt"/>
</dbReference>
<dbReference type="RefSeq" id="WP_109997269.1">
    <property type="nucleotide sequence ID" value="NZ_CP029619.1"/>
</dbReference>
<dbReference type="Pfam" id="PF12796">
    <property type="entry name" value="Ank_2"/>
    <property type="match status" value="1"/>
</dbReference>
<dbReference type="OrthoDB" id="9771112at2"/>
<evidence type="ECO:0000256" key="3">
    <source>
        <dbReference type="PROSITE-ProRule" id="PRU00023"/>
    </source>
</evidence>
<keyword evidence="5" id="KW-1185">Reference proteome</keyword>
<organism evidence="4 5">
    <name type="scientific">Candidatus Cardinium hertigii</name>
    <dbReference type="NCBI Taxonomy" id="247481"/>
    <lineage>
        <taxon>Bacteria</taxon>
        <taxon>Pseudomonadati</taxon>
        <taxon>Bacteroidota</taxon>
        <taxon>Cytophagia</taxon>
        <taxon>Cytophagales</taxon>
        <taxon>Amoebophilaceae</taxon>
        <taxon>Candidatus Cardinium</taxon>
    </lineage>
</organism>
<evidence type="ECO:0000313" key="4">
    <source>
        <dbReference type="EMBL" id="AWN81849.1"/>
    </source>
</evidence>
<evidence type="ECO:0000256" key="2">
    <source>
        <dbReference type="ARBA" id="ARBA00023043"/>
    </source>
</evidence>
<reference evidence="4 5" key="1">
    <citation type="submission" date="2018-05" db="EMBL/GenBank/DDBJ databases">
        <title>Candidatus Cardinium hertigii Genome Assembly.</title>
        <authorList>
            <person name="Showmaker K.C."/>
            <person name="Walden K.O."/>
            <person name="Fields C.J."/>
            <person name="Lambert K.N."/>
            <person name="Hudson M.E."/>
        </authorList>
    </citation>
    <scope>NUCLEOTIDE SEQUENCE [LARGE SCALE GENOMIC DNA]</scope>
    <source>
        <strain evidence="5">cHgTN10</strain>
    </source>
</reference>
<dbReference type="Gene3D" id="1.25.40.20">
    <property type="entry name" value="Ankyrin repeat-containing domain"/>
    <property type="match status" value="1"/>
</dbReference>
<gene>
    <name evidence="4" type="ORF">DK880_00529</name>
</gene>